<dbReference type="EMBL" id="JARPOI010000005">
    <property type="protein sequence ID" value="KAJ9179899.1"/>
    <property type="molecule type" value="Genomic_DNA"/>
</dbReference>
<feature type="domain" description="Thioredoxin" evidence="2">
    <location>
        <begin position="68"/>
        <end position="152"/>
    </location>
</feature>
<protein>
    <recommendedName>
        <fullName evidence="2">Thioredoxin domain-containing protein</fullName>
    </recommendedName>
</protein>
<proteinExistence type="predicted"/>
<dbReference type="SUPFAM" id="SSF52833">
    <property type="entry name" value="Thioredoxin-like"/>
    <property type="match status" value="1"/>
</dbReference>
<dbReference type="Pfam" id="PF00085">
    <property type="entry name" value="Thioredoxin"/>
    <property type="match status" value="1"/>
</dbReference>
<dbReference type="InterPro" id="IPR036249">
    <property type="entry name" value="Thioredoxin-like_sf"/>
</dbReference>
<dbReference type="Proteomes" id="UP001174677">
    <property type="component" value="Chromosome 5"/>
</dbReference>
<dbReference type="Gene3D" id="3.40.30.10">
    <property type="entry name" value="Glutaredoxin"/>
    <property type="match status" value="1"/>
</dbReference>
<organism evidence="3 4">
    <name type="scientific">Hevea brasiliensis</name>
    <name type="common">Para rubber tree</name>
    <name type="synonym">Siphonia brasiliensis</name>
    <dbReference type="NCBI Taxonomy" id="3981"/>
    <lineage>
        <taxon>Eukaryota</taxon>
        <taxon>Viridiplantae</taxon>
        <taxon>Streptophyta</taxon>
        <taxon>Embryophyta</taxon>
        <taxon>Tracheophyta</taxon>
        <taxon>Spermatophyta</taxon>
        <taxon>Magnoliopsida</taxon>
        <taxon>eudicotyledons</taxon>
        <taxon>Gunneridae</taxon>
        <taxon>Pentapetalae</taxon>
        <taxon>rosids</taxon>
        <taxon>fabids</taxon>
        <taxon>Malpighiales</taxon>
        <taxon>Euphorbiaceae</taxon>
        <taxon>Crotonoideae</taxon>
        <taxon>Micrandreae</taxon>
        <taxon>Hevea</taxon>
    </lineage>
</organism>
<comment type="caution">
    <text evidence="3">The sequence shown here is derived from an EMBL/GenBank/DDBJ whole genome shotgun (WGS) entry which is preliminary data.</text>
</comment>
<name>A0ABQ9MHT9_HEVBR</name>
<dbReference type="CDD" id="cd02999">
    <property type="entry name" value="PDI_a_ERp44_like"/>
    <property type="match status" value="1"/>
</dbReference>
<feature type="signal peptide" evidence="1">
    <location>
        <begin position="1"/>
        <end position="22"/>
    </location>
</feature>
<dbReference type="InterPro" id="IPR044794">
    <property type="entry name" value="APRL5/7"/>
</dbReference>
<sequence length="298" mass="33722">MATLSVLLFYIGALSSIPFLSASESICPDESAFFLFKLLSQCSLSISPYPPLEVSGNFLDRALTSKQRNSYTAILFYVSWCPFSCSMRPRFNVLGSMFPQIEHLAIEQSSALPSVFSRYGIHSLPSLLMVNQTSKVQYHGPKNLQSLVQFYEKTTGLKPVQYFAEDEPTSLGSCEESIMQQWDGSSLEEMMKRETYLVLAMLFLCLRVLIFISPKGLSRLKAFYASYLPHFNLEIFGETSQLFGRILHMIDVRRIWIWTKLRVCKTRNFHEGAKNCRVWASLASVSLGESSSSGRSQS</sequence>
<dbReference type="PANTHER" id="PTHR47126:SF3">
    <property type="entry name" value="5'-ADENYLYLSULFATE REDUCTASE-LIKE 5"/>
    <property type="match status" value="1"/>
</dbReference>
<gene>
    <name evidence="3" type="ORF">P3X46_008212</name>
</gene>
<dbReference type="InterPro" id="IPR013766">
    <property type="entry name" value="Thioredoxin_domain"/>
</dbReference>
<accession>A0ABQ9MHT9</accession>
<dbReference type="PANTHER" id="PTHR47126">
    <property type="entry name" value="5'-ADENYLYLSULFATE REDUCTASE-LIKE 7"/>
    <property type="match status" value="1"/>
</dbReference>
<reference evidence="3" key="1">
    <citation type="journal article" date="2023" name="Plant Biotechnol. J.">
        <title>Chromosome-level wild Hevea brasiliensis genome provides new tools for genomic-assisted breeding and valuable loci to elevate rubber yield.</title>
        <authorList>
            <person name="Cheng H."/>
            <person name="Song X."/>
            <person name="Hu Y."/>
            <person name="Wu T."/>
            <person name="Yang Q."/>
            <person name="An Z."/>
            <person name="Feng S."/>
            <person name="Deng Z."/>
            <person name="Wu W."/>
            <person name="Zeng X."/>
            <person name="Tu M."/>
            <person name="Wang X."/>
            <person name="Huang H."/>
        </authorList>
    </citation>
    <scope>NUCLEOTIDE SEQUENCE</scope>
    <source>
        <strain evidence="3">MT/VB/25A 57/8</strain>
    </source>
</reference>
<keyword evidence="1" id="KW-0732">Signal</keyword>
<feature type="chain" id="PRO_5045278758" description="Thioredoxin domain-containing protein" evidence="1">
    <location>
        <begin position="23"/>
        <end position="298"/>
    </location>
</feature>
<evidence type="ECO:0000256" key="1">
    <source>
        <dbReference type="SAM" id="SignalP"/>
    </source>
</evidence>
<evidence type="ECO:0000313" key="4">
    <source>
        <dbReference type="Proteomes" id="UP001174677"/>
    </source>
</evidence>
<evidence type="ECO:0000313" key="3">
    <source>
        <dbReference type="EMBL" id="KAJ9179899.1"/>
    </source>
</evidence>
<keyword evidence="4" id="KW-1185">Reference proteome</keyword>
<evidence type="ECO:0000259" key="2">
    <source>
        <dbReference type="Pfam" id="PF00085"/>
    </source>
</evidence>